<proteinExistence type="inferred from homology"/>
<dbReference type="GO" id="GO:0008270">
    <property type="term" value="F:zinc ion binding"/>
    <property type="evidence" value="ECO:0007669"/>
    <property type="project" value="InterPro"/>
</dbReference>
<dbReference type="RefSeq" id="WP_073510546.1">
    <property type="nucleotide sequence ID" value="NZ_MPJD01000040.1"/>
</dbReference>
<evidence type="ECO:0000313" key="7">
    <source>
        <dbReference type="Proteomes" id="UP000185990"/>
    </source>
</evidence>
<dbReference type="Proteomes" id="UP000185990">
    <property type="component" value="Unassembled WGS sequence"/>
</dbReference>
<keyword evidence="2" id="KW-0378">Hydrolase</keyword>
<dbReference type="SMART" id="SM00507">
    <property type="entry name" value="HNHc"/>
    <property type="match status" value="1"/>
</dbReference>
<evidence type="ECO:0000313" key="6">
    <source>
        <dbReference type="EMBL" id="OKA18142.1"/>
    </source>
</evidence>
<dbReference type="GO" id="GO:0004519">
    <property type="term" value="F:endonuclease activity"/>
    <property type="evidence" value="ECO:0007669"/>
    <property type="project" value="UniProtKB-KW"/>
</dbReference>
<dbReference type="InterPro" id="IPR002711">
    <property type="entry name" value="HNH"/>
</dbReference>
<dbReference type="Pfam" id="PF01844">
    <property type="entry name" value="HNH"/>
    <property type="match status" value="1"/>
</dbReference>
<protein>
    <recommendedName>
        <fullName evidence="4">Putative HNH nuclease YajD</fullName>
    </recommendedName>
</protein>
<dbReference type="Gene3D" id="1.10.30.50">
    <property type="match status" value="1"/>
</dbReference>
<dbReference type="GO" id="GO:0005829">
    <property type="term" value="C:cytosol"/>
    <property type="evidence" value="ECO:0007669"/>
    <property type="project" value="TreeGrafter"/>
</dbReference>
<keyword evidence="1" id="KW-0540">Nuclease</keyword>
<dbReference type="GO" id="GO:0003676">
    <property type="term" value="F:nucleic acid binding"/>
    <property type="evidence" value="ECO:0007669"/>
    <property type="project" value="InterPro"/>
</dbReference>
<evidence type="ECO:0000256" key="2">
    <source>
        <dbReference type="ARBA" id="ARBA00022801"/>
    </source>
</evidence>
<dbReference type="CDD" id="cd00085">
    <property type="entry name" value="HNHc"/>
    <property type="match status" value="1"/>
</dbReference>
<reference evidence="6 7" key="1">
    <citation type="submission" date="2016-11" db="EMBL/GenBank/DDBJ databases">
        <title>Draft genome of Pseudomonas versuta A4R1.12.</title>
        <authorList>
            <person name="See-Too W.-S."/>
        </authorList>
    </citation>
    <scope>NUCLEOTIDE SEQUENCE [LARGE SCALE GENOMIC DNA]</scope>
    <source>
        <strain evidence="6 7">A4R1.12</strain>
    </source>
</reference>
<gene>
    <name evidence="6" type="ORF">BOH74_20770</name>
</gene>
<evidence type="ECO:0000256" key="1">
    <source>
        <dbReference type="ARBA" id="ARBA00022722"/>
    </source>
</evidence>
<comment type="caution">
    <text evidence="6">The sequence shown here is derived from an EMBL/GenBank/DDBJ whole genome shotgun (WGS) entry which is preliminary data.</text>
</comment>
<dbReference type="PANTHER" id="PTHR41286">
    <property type="entry name" value="HNH NUCLEASE YAJD-RELATED"/>
    <property type="match status" value="1"/>
</dbReference>
<keyword evidence="6" id="KW-0255">Endonuclease</keyword>
<dbReference type="AlphaFoldDB" id="A0A853ZTK8"/>
<name>A0A853ZTK8_9PSED</name>
<dbReference type="PANTHER" id="PTHR41286:SF1">
    <property type="entry name" value="HNH NUCLEASE YAJD-RELATED"/>
    <property type="match status" value="1"/>
</dbReference>
<feature type="domain" description="HNH nuclease" evidence="5">
    <location>
        <begin position="54"/>
        <end position="109"/>
    </location>
</feature>
<evidence type="ECO:0000256" key="4">
    <source>
        <dbReference type="ARBA" id="ARBA00040194"/>
    </source>
</evidence>
<dbReference type="EMBL" id="MPJD01000040">
    <property type="protein sequence ID" value="OKA18142.1"/>
    <property type="molecule type" value="Genomic_DNA"/>
</dbReference>
<sequence length="130" mass="14627">MALRPQKPCNAQGCNRLTRNPRYCDDHLHLLKSFTREKPRESSSARGYNYKWQQARAGFLAKHPLCCHCSARDLVVAATDVDHIIPHKGDMALFWQRSNWQGLCGPCHSTKTATEDGGFGNSRRSDAKNG</sequence>
<evidence type="ECO:0000259" key="5">
    <source>
        <dbReference type="SMART" id="SM00507"/>
    </source>
</evidence>
<comment type="similarity">
    <text evidence="3">Belongs to the HNH nuclease family.</text>
</comment>
<evidence type="ECO:0000256" key="3">
    <source>
        <dbReference type="ARBA" id="ARBA00038412"/>
    </source>
</evidence>
<accession>A0A853ZTK8</accession>
<dbReference type="InterPro" id="IPR003615">
    <property type="entry name" value="HNH_nuc"/>
</dbReference>
<dbReference type="GO" id="GO:0016787">
    <property type="term" value="F:hydrolase activity"/>
    <property type="evidence" value="ECO:0007669"/>
    <property type="project" value="UniProtKB-KW"/>
</dbReference>
<organism evidence="6 7">
    <name type="scientific">Pseudomonas versuta</name>
    <dbReference type="NCBI Taxonomy" id="1788301"/>
    <lineage>
        <taxon>Bacteria</taxon>
        <taxon>Pseudomonadati</taxon>
        <taxon>Pseudomonadota</taxon>
        <taxon>Gammaproteobacteria</taxon>
        <taxon>Pseudomonadales</taxon>
        <taxon>Pseudomonadaceae</taxon>
        <taxon>Pseudomonas</taxon>
    </lineage>
</organism>